<name>A0A0C3AVF6_9AGAM</name>
<proteinExistence type="predicted"/>
<feature type="region of interest" description="Disordered" evidence="1">
    <location>
        <begin position="25"/>
        <end position="143"/>
    </location>
</feature>
<evidence type="ECO:0000256" key="1">
    <source>
        <dbReference type="SAM" id="MobiDB-lite"/>
    </source>
</evidence>
<gene>
    <name evidence="2" type="ORF">SCLCIDRAFT_1209159</name>
</gene>
<reference evidence="3" key="2">
    <citation type="submission" date="2015-01" db="EMBL/GenBank/DDBJ databases">
        <title>Evolutionary Origins and Diversification of the Mycorrhizal Mutualists.</title>
        <authorList>
            <consortium name="DOE Joint Genome Institute"/>
            <consortium name="Mycorrhizal Genomics Consortium"/>
            <person name="Kohler A."/>
            <person name="Kuo A."/>
            <person name="Nagy L.G."/>
            <person name="Floudas D."/>
            <person name="Copeland A."/>
            <person name="Barry K.W."/>
            <person name="Cichocki N."/>
            <person name="Veneault-Fourrey C."/>
            <person name="LaButti K."/>
            <person name="Lindquist E.A."/>
            <person name="Lipzen A."/>
            <person name="Lundell T."/>
            <person name="Morin E."/>
            <person name="Murat C."/>
            <person name="Riley R."/>
            <person name="Ohm R."/>
            <person name="Sun H."/>
            <person name="Tunlid A."/>
            <person name="Henrissat B."/>
            <person name="Grigoriev I.V."/>
            <person name="Hibbett D.S."/>
            <person name="Martin F."/>
        </authorList>
    </citation>
    <scope>NUCLEOTIDE SEQUENCE [LARGE SCALE GENOMIC DNA]</scope>
    <source>
        <strain evidence="3">Foug A</strain>
    </source>
</reference>
<dbReference type="EMBL" id="KN822008">
    <property type="protein sequence ID" value="KIM68942.1"/>
    <property type="molecule type" value="Genomic_DNA"/>
</dbReference>
<organism evidence="2 3">
    <name type="scientific">Scleroderma citrinum Foug A</name>
    <dbReference type="NCBI Taxonomy" id="1036808"/>
    <lineage>
        <taxon>Eukaryota</taxon>
        <taxon>Fungi</taxon>
        <taxon>Dikarya</taxon>
        <taxon>Basidiomycota</taxon>
        <taxon>Agaricomycotina</taxon>
        <taxon>Agaricomycetes</taxon>
        <taxon>Agaricomycetidae</taxon>
        <taxon>Boletales</taxon>
        <taxon>Sclerodermatineae</taxon>
        <taxon>Sclerodermataceae</taxon>
        <taxon>Scleroderma</taxon>
    </lineage>
</organism>
<protein>
    <submittedName>
        <fullName evidence="2">Uncharacterized protein</fullName>
    </submittedName>
</protein>
<sequence>MMASATTPGYHNPNYPYVTAGTSMSDSISYSASSPFASSPDSPSGWSYASATAPGQADRSNIHNSMLRGAPRNSMPTVPAGEAWHGQTGFRTENDASNFRGWSAPADSPYSPVTHPSAGVYGGQEAESSVRPHPPAPLDIGEL</sequence>
<evidence type="ECO:0000313" key="3">
    <source>
        <dbReference type="Proteomes" id="UP000053989"/>
    </source>
</evidence>
<reference evidence="2 3" key="1">
    <citation type="submission" date="2014-04" db="EMBL/GenBank/DDBJ databases">
        <authorList>
            <consortium name="DOE Joint Genome Institute"/>
            <person name="Kuo A."/>
            <person name="Kohler A."/>
            <person name="Nagy L.G."/>
            <person name="Floudas D."/>
            <person name="Copeland A."/>
            <person name="Barry K.W."/>
            <person name="Cichocki N."/>
            <person name="Veneault-Fourrey C."/>
            <person name="LaButti K."/>
            <person name="Lindquist E.A."/>
            <person name="Lipzen A."/>
            <person name="Lundell T."/>
            <person name="Morin E."/>
            <person name="Murat C."/>
            <person name="Sun H."/>
            <person name="Tunlid A."/>
            <person name="Henrissat B."/>
            <person name="Grigoriev I.V."/>
            <person name="Hibbett D.S."/>
            <person name="Martin F."/>
            <person name="Nordberg H.P."/>
            <person name="Cantor M.N."/>
            <person name="Hua S.X."/>
        </authorList>
    </citation>
    <scope>NUCLEOTIDE SEQUENCE [LARGE SCALE GENOMIC DNA]</scope>
    <source>
        <strain evidence="2 3">Foug A</strain>
    </source>
</reference>
<dbReference type="AlphaFoldDB" id="A0A0C3AVF6"/>
<dbReference type="InParanoid" id="A0A0C3AVF6"/>
<feature type="compositionally biased region" description="Low complexity" evidence="1">
    <location>
        <begin position="25"/>
        <end position="44"/>
    </location>
</feature>
<dbReference type="OrthoDB" id="1746739at2759"/>
<accession>A0A0C3AVF6</accession>
<evidence type="ECO:0000313" key="2">
    <source>
        <dbReference type="EMBL" id="KIM68942.1"/>
    </source>
</evidence>
<keyword evidence="3" id="KW-1185">Reference proteome</keyword>
<dbReference type="Proteomes" id="UP000053989">
    <property type="component" value="Unassembled WGS sequence"/>
</dbReference>
<dbReference type="HOGENOM" id="CLU_1807363_0_0_1"/>